<feature type="region of interest" description="Disordered" evidence="1">
    <location>
        <begin position="1"/>
        <end position="68"/>
    </location>
</feature>
<protein>
    <submittedName>
        <fullName evidence="2">Uncharacterized protein</fullName>
    </submittedName>
</protein>
<reference evidence="2" key="2">
    <citation type="submission" date="2020-09" db="EMBL/GenBank/DDBJ databases">
        <authorList>
            <person name="Sun Q."/>
            <person name="Ohkuma M."/>
        </authorList>
    </citation>
    <scope>NUCLEOTIDE SEQUENCE</scope>
    <source>
        <strain evidence="2">JCM 4490</strain>
    </source>
</reference>
<sequence>MRNSPRKRLRPRQRGTRWTPKEADMRRVTVQKPLKRTDGRRNREEPEEPPTGRPEVRRDIARTWWPDS</sequence>
<evidence type="ECO:0000313" key="2">
    <source>
        <dbReference type="EMBL" id="GGW48918.1"/>
    </source>
</evidence>
<evidence type="ECO:0000313" key="3">
    <source>
        <dbReference type="Proteomes" id="UP000620224"/>
    </source>
</evidence>
<reference evidence="2" key="1">
    <citation type="journal article" date="2014" name="Int. J. Syst. Evol. Microbiol.">
        <title>Complete genome sequence of Corynebacterium casei LMG S-19264T (=DSM 44701T), isolated from a smear-ripened cheese.</title>
        <authorList>
            <consortium name="US DOE Joint Genome Institute (JGI-PGF)"/>
            <person name="Walter F."/>
            <person name="Albersmeier A."/>
            <person name="Kalinowski J."/>
            <person name="Ruckert C."/>
        </authorList>
    </citation>
    <scope>NUCLEOTIDE SEQUENCE</scope>
    <source>
        <strain evidence="2">JCM 4490</strain>
    </source>
</reference>
<organism evidence="2 3">
    <name type="scientific">Streptomyces lucensis JCM 4490</name>
    <dbReference type="NCBI Taxonomy" id="1306176"/>
    <lineage>
        <taxon>Bacteria</taxon>
        <taxon>Bacillati</taxon>
        <taxon>Actinomycetota</taxon>
        <taxon>Actinomycetes</taxon>
        <taxon>Kitasatosporales</taxon>
        <taxon>Streptomycetaceae</taxon>
        <taxon>Streptomyces</taxon>
    </lineage>
</organism>
<proteinExistence type="predicted"/>
<gene>
    <name evidence="2" type="ORF">GCM10010503_27170</name>
</gene>
<name>A0A918MRV8_9ACTN</name>
<dbReference type="AlphaFoldDB" id="A0A918MRV8"/>
<evidence type="ECO:0000256" key="1">
    <source>
        <dbReference type="SAM" id="MobiDB-lite"/>
    </source>
</evidence>
<accession>A0A918MRV8</accession>
<feature type="compositionally biased region" description="Basic and acidic residues" evidence="1">
    <location>
        <begin position="35"/>
        <end position="44"/>
    </location>
</feature>
<dbReference type="Proteomes" id="UP000620224">
    <property type="component" value="Unassembled WGS sequence"/>
</dbReference>
<dbReference type="EMBL" id="BMUE01000005">
    <property type="protein sequence ID" value="GGW48918.1"/>
    <property type="molecule type" value="Genomic_DNA"/>
</dbReference>
<comment type="caution">
    <text evidence="2">The sequence shown here is derived from an EMBL/GenBank/DDBJ whole genome shotgun (WGS) entry which is preliminary data.</text>
</comment>
<feature type="compositionally biased region" description="Basic residues" evidence="1">
    <location>
        <begin position="1"/>
        <end position="15"/>
    </location>
</feature>
<keyword evidence="3" id="KW-1185">Reference proteome</keyword>